<evidence type="ECO:0000313" key="3">
    <source>
        <dbReference type="Proteomes" id="UP000271974"/>
    </source>
</evidence>
<feature type="compositionally biased region" description="Acidic residues" evidence="1">
    <location>
        <begin position="12"/>
        <end position="31"/>
    </location>
</feature>
<gene>
    <name evidence="2" type="ORF">EGW08_006247</name>
</gene>
<reference evidence="2 3" key="1">
    <citation type="submission" date="2019-01" db="EMBL/GenBank/DDBJ databases">
        <title>A draft genome assembly of the solar-powered sea slug Elysia chlorotica.</title>
        <authorList>
            <person name="Cai H."/>
            <person name="Li Q."/>
            <person name="Fang X."/>
            <person name="Li J."/>
            <person name="Curtis N.E."/>
            <person name="Altenburger A."/>
            <person name="Shibata T."/>
            <person name="Feng M."/>
            <person name="Maeda T."/>
            <person name="Schwartz J.A."/>
            <person name="Shigenobu S."/>
            <person name="Lundholm N."/>
            <person name="Nishiyama T."/>
            <person name="Yang H."/>
            <person name="Hasebe M."/>
            <person name="Li S."/>
            <person name="Pierce S.K."/>
            <person name="Wang J."/>
        </authorList>
    </citation>
    <scope>NUCLEOTIDE SEQUENCE [LARGE SCALE GENOMIC DNA]</scope>
    <source>
        <strain evidence="2">EC2010</strain>
        <tissue evidence="2">Whole organism of an adult</tissue>
    </source>
</reference>
<feature type="region of interest" description="Disordered" evidence="1">
    <location>
        <begin position="79"/>
        <end position="100"/>
    </location>
</feature>
<dbReference type="Proteomes" id="UP000271974">
    <property type="component" value="Unassembled WGS sequence"/>
</dbReference>
<name>A0A3S0ZU86_ELYCH</name>
<evidence type="ECO:0000313" key="2">
    <source>
        <dbReference type="EMBL" id="RUS85977.1"/>
    </source>
</evidence>
<dbReference type="EMBL" id="RQTK01000154">
    <property type="protein sequence ID" value="RUS85977.1"/>
    <property type="molecule type" value="Genomic_DNA"/>
</dbReference>
<dbReference type="AlphaFoldDB" id="A0A3S0ZU86"/>
<sequence>GGRAELGHLVELVDDDGGAGDNHDEAEDGVDDANQVEVGDDHGPVVAVERVELEHGHGGVEVAAVDPADVVDEKYNAERCDDQHRDEDHHDEGQLRGHDGLDLERDGHAETALETHVGGEHVAHVVSEHLGEGEGEIERSGGRGQTLPCVPVGPAVPTKRAVDPDSDAANAFDEIPHGDGRQRNVHAVLETLAIEDGKVKDVGDDAQQREERDDKNIDEVLDDLQGVVGDDGLAGDEH</sequence>
<feature type="non-terminal residue" evidence="2">
    <location>
        <position position="238"/>
    </location>
</feature>
<feature type="region of interest" description="Disordered" evidence="1">
    <location>
        <begin position="199"/>
        <end position="238"/>
    </location>
</feature>
<protein>
    <submittedName>
        <fullName evidence="2">Uncharacterized protein</fullName>
    </submittedName>
</protein>
<accession>A0A3S0ZU86</accession>
<feature type="non-terminal residue" evidence="2">
    <location>
        <position position="1"/>
    </location>
</feature>
<comment type="caution">
    <text evidence="2">The sequence shown here is derived from an EMBL/GenBank/DDBJ whole genome shotgun (WGS) entry which is preliminary data.</text>
</comment>
<proteinExistence type="predicted"/>
<evidence type="ECO:0000256" key="1">
    <source>
        <dbReference type="SAM" id="MobiDB-lite"/>
    </source>
</evidence>
<organism evidence="2 3">
    <name type="scientific">Elysia chlorotica</name>
    <name type="common">Eastern emerald elysia</name>
    <name type="synonym">Sea slug</name>
    <dbReference type="NCBI Taxonomy" id="188477"/>
    <lineage>
        <taxon>Eukaryota</taxon>
        <taxon>Metazoa</taxon>
        <taxon>Spiralia</taxon>
        <taxon>Lophotrochozoa</taxon>
        <taxon>Mollusca</taxon>
        <taxon>Gastropoda</taxon>
        <taxon>Heterobranchia</taxon>
        <taxon>Euthyneura</taxon>
        <taxon>Panpulmonata</taxon>
        <taxon>Sacoglossa</taxon>
        <taxon>Placobranchoidea</taxon>
        <taxon>Plakobranchidae</taxon>
        <taxon>Elysia</taxon>
    </lineage>
</organism>
<feature type="region of interest" description="Disordered" evidence="1">
    <location>
        <begin position="1"/>
        <end position="35"/>
    </location>
</feature>
<keyword evidence="3" id="KW-1185">Reference proteome</keyword>
<feature type="compositionally biased region" description="Basic and acidic residues" evidence="1">
    <location>
        <begin position="199"/>
        <end position="218"/>
    </location>
</feature>